<name>A0ACC1IYZ3_9FUNG</name>
<dbReference type="Proteomes" id="UP001150603">
    <property type="component" value="Unassembled WGS sequence"/>
</dbReference>
<keyword evidence="2" id="KW-1185">Reference proteome</keyword>
<evidence type="ECO:0000313" key="1">
    <source>
        <dbReference type="EMBL" id="KAJ1931281.1"/>
    </source>
</evidence>
<comment type="caution">
    <text evidence="1">The sequence shown here is derived from an EMBL/GenBank/DDBJ whole genome shotgun (WGS) entry which is preliminary data.</text>
</comment>
<proteinExistence type="predicted"/>
<reference evidence="1" key="1">
    <citation type="submission" date="2022-07" db="EMBL/GenBank/DDBJ databases">
        <title>Phylogenomic reconstructions and comparative analyses of Kickxellomycotina fungi.</title>
        <authorList>
            <person name="Reynolds N.K."/>
            <person name="Stajich J.E."/>
            <person name="Barry K."/>
            <person name="Grigoriev I.V."/>
            <person name="Crous P."/>
            <person name="Smith M.E."/>
        </authorList>
    </citation>
    <scope>NUCLEOTIDE SEQUENCE</scope>
    <source>
        <strain evidence="1">NRRL 5244</strain>
    </source>
</reference>
<protein>
    <submittedName>
        <fullName evidence="1">Uncharacterized protein</fullName>
    </submittedName>
</protein>
<dbReference type="EMBL" id="JANBPW010006083">
    <property type="protein sequence ID" value="KAJ1931281.1"/>
    <property type="molecule type" value="Genomic_DNA"/>
</dbReference>
<accession>A0ACC1IYZ3</accession>
<sequence length="259" mass="27145">LRDPHISLFAGGPKNDGDKRDSSTVGRMGWDGRPATAASGRHGPPSPAPNVQKFPAHSSAATVDQTDSAQSLYMHSLTSMRMSRNSDLFSSIGSMHTGATSDAFFTPDSSMAQINAMNAPSIARILSNTSQFSTQSSDDVFEPAVSYLDLPGNSSPTPLSPTLPSAGLPTIEERPYSAPSRQADDNKDIIHSEIITTSLRRAETLRKAVATDVSAMEVNGASDSTSPKEPVESVGALISAMPVPSAVTSSSAAQDRVLL</sequence>
<evidence type="ECO:0000313" key="2">
    <source>
        <dbReference type="Proteomes" id="UP001150603"/>
    </source>
</evidence>
<gene>
    <name evidence="1" type="ORF">FBU59_006767</name>
</gene>
<organism evidence="1 2">
    <name type="scientific">Linderina macrospora</name>
    <dbReference type="NCBI Taxonomy" id="4868"/>
    <lineage>
        <taxon>Eukaryota</taxon>
        <taxon>Fungi</taxon>
        <taxon>Fungi incertae sedis</taxon>
        <taxon>Zoopagomycota</taxon>
        <taxon>Kickxellomycotina</taxon>
        <taxon>Kickxellomycetes</taxon>
        <taxon>Kickxellales</taxon>
        <taxon>Kickxellaceae</taxon>
        <taxon>Linderina</taxon>
    </lineage>
</organism>
<feature type="non-terminal residue" evidence="1">
    <location>
        <position position="1"/>
    </location>
</feature>